<protein>
    <recommendedName>
        <fullName evidence="3">DUF4351 domain-containing protein</fullName>
    </recommendedName>
</protein>
<dbReference type="EMBL" id="BOPG01000043">
    <property type="protein sequence ID" value="GIJ58778.1"/>
    <property type="molecule type" value="Genomic_DNA"/>
</dbReference>
<organism evidence="1 2">
    <name type="scientific">Virgisporangium aurantiacum</name>
    <dbReference type="NCBI Taxonomy" id="175570"/>
    <lineage>
        <taxon>Bacteria</taxon>
        <taxon>Bacillati</taxon>
        <taxon>Actinomycetota</taxon>
        <taxon>Actinomycetes</taxon>
        <taxon>Micromonosporales</taxon>
        <taxon>Micromonosporaceae</taxon>
        <taxon>Virgisporangium</taxon>
    </lineage>
</organism>
<keyword evidence="2" id="KW-1185">Reference proteome</keyword>
<proteinExistence type="predicted"/>
<gene>
    <name evidence="1" type="ORF">Vau01_062940</name>
</gene>
<reference evidence="1" key="1">
    <citation type="submission" date="2021-01" db="EMBL/GenBank/DDBJ databases">
        <title>Whole genome shotgun sequence of Virgisporangium aurantiacum NBRC 16421.</title>
        <authorList>
            <person name="Komaki H."/>
            <person name="Tamura T."/>
        </authorList>
    </citation>
    <scope>NUCLEOTIDE SEQUENCE</scope>
    <source>
        <strain evidence="1">NBRC 16421</strain>
    </source>
</reference>
<dbReference type="AlphaFoldDB" id="A0A8J3ZCL8"/>
<evidence type="ECO:0008006" key="3">
    <source>
        <dbReference type="Google" id="ProtNLM"/>
    </source>
</evidence>
<dbReference type="PANTHER" id="PTHR34613:SF1">
    <property type="entry name" value="SLL6017 PROTEIN"/>
    <property type="match status" value="1"/>
</dbReference>
<dbReference type="Proteomes" id="UP000612585">
    <property type="component" value="Unassembled WGS sequence"/>
</dbReference>
<comment type="caution">
    <text evidence="1">The sequence shown here is derived from an EMBL/GenBank/DDBJ whole genome shotgun (WGS) entry which is preliminary data.</text>
</comment>
<name>A0A8J3ZCL8_9ACTN</name>
<dbReference type="RefSeq" id="WP_204000064.1">
    <property type="nucleotide sequence ID" value="NZ_BOPG01000043.1"/>
</dbReference>
<evidence type="ECO:0000313" key="2">
    <source>
        <dbReference type="Proteomes" id="UP000612585"/>
    </source>
</evidence>
<evidence type="ECO:0000313" key="1">
    <source>
        <dbReference type="EMBL" id="GIJ58778.1"/>
    </source>
</evidence>
<dbReference type="PANTHER" id="PTHR34613">
    <property type="entry name" value="SLL0800 PROTEIN"/>
    <property type="match status" value="1"/>
</dbReference>
<sequence length="296" mass="32611">MPVSFEHEALIDLIRQRPESVADLLRRQFDVKVPDFRRAVLLPADLTNVMPTEYRADAVIAFEDPDPDVEEPVYAVVVEVQLRPLARKKYVWPVYVATVHARLECPVSILVICPDLAVAKWAAIPISTGEPGLLLELVALGPDQVPVVATEDDVVDCRELAVLSALAHGGEHPGLVLPVLVASLERFNPEDAQVYLQLVAQALPVAARNLLEEMMGTVQVSDIEFAKTVLPRTYARLMAEGQAEGEIQAILAVLKARNVEVPEFLRTRISTCTDLEQLEIWIARAATATTIDELFA</sequence>
<accession>A0A8J3ZCL8</accession>